<feature type="transmembrane region" description="Helical" evidence="7">
    <location>
        <begin position="114"/>
        <end position="132"/>
    </location>
</feature>
<evidence type="ECO:0000256" key="4">
    <source>
        <dbReference type="ARBA" id="ARBA00022737"/>
    </source>
</evidence>
<dbReference type="SUPFAM" id="SSF116726">
    <property type="entry name" value="TrkA C-terminal domain-like"/>
    <property type="match status" value="2"/>
</dbReference>
<feature type="transmembrane region" description="Helical" evidence="7">
    <location>
        <begin position="91"/>
        <end position="108"/>
    </location>
</feature>
<reference evidence="9" key="1">
    <citation type="submission" date="2022-05" db="EMBL/GenBank/DDBJ databases">
        <authorList>
            <person name="Sun X."/>
        </authorList>
    </citation>
    <scope>NUCLEOTIDE SEQUENCE</scope>
    <source>
        <strain evidence="9">Ai-910</strain>
    </source>
</reference>
<dbReference type="GO" id="GO:0005886">
    <property type="term" value="C:plasma membrane"/>
    <property type="evidence" value="ECO:0007669"/>
    <property type="project" value="TreeGrafter"/>
</dbReference>
<dbReference type="Proteomes" id="UP001056426">
    <property type="component" value="Chromosome"/>
</dbReference>
<dbReference type="InterPro" id="IPR004680">
    <property type="entry name" value="Cit_transptr-like_dom"/>
</dbReference>
<keyword evidence="4" id="KW-0677">Repeat</keyword>
<comment type="subcellular location">
    <subcellularLocation>
        <location evidence="1">Membrane</location>
        <topology evidence="1">Multi-pass membrane protein</topology>
    </subcellularLocation>
</comment>
<feature type="transmembrane region" description="Helical" evidence="7">
    <location>
        <begin position="451"/>
        <end position="470"/>
    </location>
</feature>
<feature type="transmembrane region" description="Helical" evidence="7">
    <location>
        <begin position="6"/>
        <end position="23"/>
    </location>
</feature>
<evidence type="ECO:0000256" key="1">
    <source>
        <dbReference type="ARBA" id="ARBA00004141"/>
    </source>
</evidence>
<feature type="transmembrane region" description="Helical" evidence="7">
    <location>
        <begin position="28"/>
        <end position="45"/>
    </location>
</feature>
<evidence type="ECO:0000256" key="3">
    <source>
        <dbReference type="ARBA" id="ARBA00022692"/>
    </source>
</evidence>
<dbReference type="FunFam" id="3.30.70.1450:FF:000009">
    <property type="entry name" value="SLC13 family permease"/>
    <property type="match status" value="1"/>
</dbReference>
<dbReference type="PANTHER" id="PTHR43652">
    <property type="entry name" value="BASIC AMINO ACID ANTIPORTER YFCC-RELATED"/>
    <property type="match status" value="1"/>
</dbReference>
<feature type="transmembrane region" description="Helical" evidence="7">
    <location>
        <begin position="425"/>
        <end position="445"/>
    </location>
</feature>
<dbReference type="EMBL" id="CP098400">
    <property type="protein sequence ID" value="URW80470.1"/>
    <property type="molecule type" value="Genomic_DNA"/>
</dbReference>
<dbReference type="InterPro" id="IPR006037">
    <property type="entry name" value="RCK_C"/>
</dbReference>
<keyword evidence="10" id="KW-1185">Reference proteome</keyword>
<evidence type="ECO:0000256" key="7">
    <source>
        <dbReference type="SAM" id="Phobius"/>
    </source>
</evidence>
<dbReference type="AlphaFoldDB" id="A0A9J6ZS89"/>
<dbReference type="InterPro" id="IPR036721">
    <property type="entry name" value="RCK_C_sf"/>
</dbReference>
<proteinExistence type="predicted"/>
<dbReference type="Pfam" id="PF03600">
    <property type="entry name" value="CitMHS"/>
    <property type="match status" value="1"/>
</dbReference>
<feature type="domain" description="RCK C-terminal" evidence="8">
    <location>
        <begin position="325"/>
        <end position="409"/>
    </location>
</feature>
<dbReference type="KEGG" id="alkq:M9189_03780"/>
<feature type="transmembrane region" description="Helical" evidence="7">
    <location>
        <begin position="520"/>
        <end position="549"/>
    </location>
</feature>
<name>A0A9J6ZS89_9BACT</name>
<accession>A0A9J6ZS89</accession>
<feature type="transmembrane region" description="Helical" evidence="7">
    <location>
        <begin position="172"/>
        <end position="195"/>
    </location>
</feature>
<gene>
    <name evidence="9" type="ORF">M9189_03780</name>
</gene>
<feature type="transmembrane region" description="Helical" evidence="7">
    <location>
        <begin position="139"/>
        <end position="160"/>
    </location>
</feature>
<dbReference type="PANTHER" id="PTHR43652:SF1">
    <property type="entry name" value="RESPONSE REGULATOR"/>
    <property type="match status" value="1"/>
</dbReference>
<evidence type="ECO:0000259" key="8">
    <source>
        <dbReference type="PROSITE" id="PS51202"/>
    </source>
</evidence>
<organism evidence="9 10">
    <name type="scientific">Xiashengella succiniciproducens</name>
    <dbReference type="NCBI Taxonomy" id="2949635"/>
    <lineage>
        <taxon>Bacteria</taxon>
        <taxon>Pseudomonadati</taxon>
        <taxon>Bacteroidota</taxon>
        <taxon>Bacteroidia</taxon>
        <taxon>Marinilabiliales</taxon>
        <taxon>Marinilabiliaceae</taxon>
        <taxon>Xiashengella</taxon>
    </lineage>
</organism>
<dbReference type="PROSITE" id="PS51202">
    <property type="entry name" value="RCK_C"/>
    <property type="match status" value="2"/>
</dbReference>
<dbReference type="RefSeq" id="WP_250724705.1">
    <property type="nucleotide sequence ID" value="NZ_CP098400.1"/>
</dbReference>
<feature type="transmembrane region" description="Helical" evidence="7">
    <location>
        <begin position="51"/>
        <end position="70"/>
    </location>
</feature>
<reference evidence="9" key="2">
    <citation type="submission" date="2022-06" db="EMBL/GenBank/DDBJ databases">
        <title>Xiashengella guii gen. nov. sp. nov., a bacterium isolated form anaerobic digestion tank.</title>
        <authorList>
            <person name="Huang H."/>
        </authorList>
    </citation>
    <scope>NUCLEOTIDE SEQUENCE</scope>
    <source>
        <strain evidence="9">Ai-910</strain>
    </source>
</reference>
<protein>
    <submittedName>
        <fullName evidence="9">SLC13 family permease</fullName>
    </submittedName>
</protein>
<feature type="transmembrane region" description="Helical" evidence="7">
    <location>
        <begin position="600"/>
        <end position="620"/>
    </location>
</feature>
<feature type="transmembrane region" description="Helical" evidence="7">
    <location>
        <begin position="482"/>
        <end position="500"/>
    </location>
</feature>
<evidence type="ECO:0000256" key="5">
    <source>
        <dbReference type="ARBA" id="ARBA00022989"/>
    </source>
</evidence>
<feature type="transmembrane region" description="Helical" evidence="7">
    <location>
        <begin position="561"/>
        <end position="580"/>
    </location>
</feature>
<dbReference type="GO" id="GO:0006813">
    <property type="term" value="P:potassium ion transport"/>
    <property type="evidence" value="ECO:0007669"/>
    <property type="project" value="InterPro"/>
</dbReference>
<sequence length="622" mass="66756">MGDSLIVLVVLALAIVFFVSGRLRSDIVALLALVTLMLFGILTPAEGLSGFSNSIVVMMIGLFVVGGGIFQTGLANIISNKILKLAGTNPLSLYLLVMLTTVAIGAFVSNTGTVAVMLPIIVSLSAAAGISASRLLMPLAFASSMGGMLTLIGTPPNLVISNELVKNGYEALSFFSFAPVGAVCVVLGVVVLWPLSNLFLSKKRSDEGGTKGNNKSAKDLAKEYQISENLYRLRVGYNSSLVFKSAQELDIANRYSIVILEIRRKEEGRRSLFSKSVSQRMAAPTTIIYAGDVLYVMGEFETVKEFAEKYQLEWIVVGDSEEGLPVQEELGGGEIGIAEVVVLSNAWLVNQRVMDSGFREKYHVNILGIQRRKSYILNDLKNQKIQSGDVLLVQGKWKDISLLREKTGELVVVGHPEQEAAKSLIVNRAPVAAIILVAMVAAMAFNLVSAVTAVMVAALLMVITGCLHNVEEAYKTINWESIVLIAAMLPMSIALENTGISKMVAVFLVEQLGSMGPGFLLAGIYVATSILTMFISNSATAVLFAPIAVQSAIELGVNPHPMLFAVTVAASMCFASPFSTPPNALVMSAGRYNFMDYVKVGLPAQLIFAVVMILILPLIWPF</sequence>
<keyword evidence="2" id="KW-0813">Transport</keyword>
<evidence type="ECO:0000313" key="9">
    <source>
        <dbReference type="EMBL" id="URW80470.1"/>
    </source>
</evidence>
<dbReference type="InterPro" id="IPR051679">
    <property type="entry name" value="DASS-Related_Transporters"/>
</dbReference>
<evidence type="ECO:0000256" key="6">
    <source>
        <dbReference type="ARBA" id="ARBA00023136"/>
    </source>
</evidence>
<dbReference type="Pfam" id="PF02080">
    <property type="entry name" value="TrkA_C"/>
    <property type="match status" value="2"/>
</dbReference>
<dbReference type="GO" id="GO:0008324">
    <property type="term" value="F:monoatomic cation transmembrane transporter activity"/>
    <property type="evidence" value="ECO:0007669"/>
    <property type="project" value="InterPro"/>
</dbReference>
<keyword evidence="3 7" id="KW-0812">Transmembrane</keyword>
<feature type="domain" description="RCK C-terminal" evidence="8">
    <location>
        <begin position="218"/>
        <end position="312"/>
    </location>
</feature>
<keyword evidence="6 7" id="KW-0472">Membrane</keyword>
<keyword evidence="5 7" id="KW-1133">Transmembrane helix</keyword>
<evidence type="ECO:0000313" key="10">
    <source>
        <dbReference type="Proteomes" id="UP001056426"/>
    </source>
</evidence>
<dbReference type="Gene3D" id="3.30.70.1450">
    <property type="entry name" value="Regulator of K+ conductance, C-terminal domain"/>
    <property type="match status" value="2"/>
</dbReference>
<evidence type="ECO:0000256" key="2">
    <source>
        <dbReference type="ARBA" id="ARBA00022448"/>
    </source>
</evidence>